<reference evidence="2 3" key="1">
    <citation type="submission" date="2019-02" db="EMBL/GenBank/DDBJ databases">
        <title>Deep-cultivation of Planctomycetes and their phenomic and genomic characterization uncovers novel biology.</title>
        <authorList>
            <person name="Wiegand S."/>
            <person name="Jogler M."/>
            <person name="Boedeker C."/>
            <person name="Pinto D."/>
            <person name="Vollmers J."/>
            <person name="Rivas-Marin E."/>
            <person name="Kohn T."/>
            <person name="Peeters S.H."/>
            <person name="Heuer A."/>
            <person name="Rast P."/>
            <person name="Oberbeckmann S."/>
            <person name="Bunk B."/>
            <person name="Jeske O."/>
            <person name="Meyerdierks A."/>
            <person name="Storesund J.E."/>
            <person name="Kallscheuer N."/>
            <person name="Luecker S."/>
            <person name="Lage O.M."/>
            <person name="Pohl T."/>
            <person name="Merkel B.J."/>
            <person name="Hornburger P."/>
            <person name="Mueller R.-W."/>
            <person name="Bruemmer F."/>
            <person name="Labrenz M."/>
            <person name="Spormann A.M."/>
            <person name="Op den Camp H."/>
            <person name="Overmann J."/>
            <person name="Amann R."/>
            <person name="Jetten M.S.M."/>
            <person name="Mascher T."/>
            <person name="Medema M.H."/>
            <person name="Devos D.P."/>
            <person name="Kaster A.-K."/>
            <person name="Ovreas L."/>
            <person name="Rohde M."/>
            <person name="Galperin M.Y."/>
            <person name="Jogler C."/>
        </authorList>
    </citation>
    <scope>NUCLEOTIDE SEQUENCE [LARGE SCALE GENOMIC DNA]</scope>
    <source>
        <strain evidence="2 3">Pla175</strain>
    </source>
</reference>
<feature type="compositionally biased region" description="Basic residues" evidence="1">
    <location>
        <begin position="33"/>
        <end position="43"/>
    </location>
</feature>
<feature type="region of interest" description="Disordered" evidence="1">
    <location>
        <begin position="1"/>
        <end position="43"/>
    </location>
</feature>
<gene>
    <name evidence="2" type="ORF">Pla175_39930</name>
</gene>
<evidence type="ECO:0000313" key="3">
    <source>
        <dbReference type="Proteomes" id="UP000317429"/>
    </source>
</evidence>
<name>A0A518DGI5_9BACT</name>
<feature type="compositionally biased region" description="Basic and acidic residues" evidence="1">
    <location>
        <begin position="18"/>
        <end position="32"/>
    </location>
</feature>
<protein>
    <submittedName>
        <fullName evidence="2">Uncharacterized protein</fullName>
    </submittedName>
</protein>
<proteinExistence type="predicted"/>
<dbReference type="AlphaFoldDB" id="A0A518DGI5"/>
<organism evidence="2 3">
    <name type="scientific">Pirellulimonas nuda</name>
    <dbReference type="NCBI Taxonomy" id="2528009"/>
    <lineage>
        <taxon>Bacteria</taxon>
        <taxon>Pseudomonadati</taxon>
        <taxon>Planctomycetota</taxon>
        <taxon>Planctomycetia</taxon>
        <taxon>Pirellulales</taxon>
        <taxon>Lacipirellulaceae</taxon>
        <taxon>Pirellulimonas</taxon>
    </lineage>
</organism>
<evidence type="ECO:0000313" key="2">
    <source>
        <dbReference type="EMBL" id="QDU90586.1"/>
    </source>
</evidence>
<evidence type="ECO:0000256" key="1">
    <source>
        <dbReference type="SAM" id="MobiDB-lite"/>
    </source>
</evidence>
<dbReference type="KEGG" id="pnd:Pla175_39930"/>
<dbReference type="EMBL" id="CP036291">
    <property type="protein sequence ID" value="QDU90586.1"/>
    <property type="molecule type" value="Genomic_DNA"/>
</dbReference>
<accession>A0A518DGI5</accession>
<keyword evidence="3" id="KW-1185">Reference proteome</keyword>
<sequence length="43" mass="4531">MDSAIRPIGDGAAPVGRRPQDARSEEQGEKKQTAHSRRTGVGG</sequence>
<dbReference type="Proteomes" id="UP000317429">
    <property type="component" value="Chromosome"/>
</dbReference>